<evidence type="ECO:0000313" key="4">
    <source>
        <dbReference type="Proteomes" id="UP000002275"/>
    </source>
</evidence>
<feature type="signal peptide" evidence="2">
    <location>
        <begin position="1"/>
        <end position="22"/>
    </location>
</feature>
<accession>A0A3Q0L555</accession>
<dbReference type="EMBL" id="AE016795">
    <property type="protein sequence ID" value="AAO10667.2"/>
    <property type="molecule type" value="Genomic_DNA"/>
</dbReference>
<dbReference type="PANTHER" id="PTHR35936:SF25">
    <property type="entry name" value="ABC TRANSPORTER SUBSTRATE-BINDING PROTEIN"/>
    <property type="match status" value="1"/>
</dbReference>
<sequence length="248" mass="28377">MIHKPILSLCLFVMTANGVVAAAPPNQPDVVHFAIGEWAPYTSEHQGTLEKIISQIYTSQGYEVRYSYHPWVRSTKLVEHEKADATFPWYSNQARRQIFYQSPTPIVFAETVIFYRESMPIRWGAISDLANYRIGGVEGFSSTLLLRQHKVFPLISSNQKENFHKLHRGRIDAVPAEKRVGRLLINQVTGYDERVIMTDPKPLLSEPMFLLFQKTPRGKALLDAYEDGMKKLIANGCYEKMLDDQECP</sequence>
<dbReference type="PANTHER" id="PTHR35936">
    <property type="entry name" value="MEMBRANE-BOUND LYTIC MUREIN TRANSGLYCOSYLASE F"/>
    <property type="match status" value="1"/>
</dbReference>
<reference evidence="4" key="1">
    <citation type="submission" date="2002-12" db="EMBL/GenBank/DDBJ databases">
        <title>Complete genome sequence of Vibrio vulnificus CMCP6.</title>
        <authorList>
            <person name="Rhee J.H."/>
            <person name="Kim S.Y."/>
            <person name="Chung S.S."/>
            <person name="Kim J.J."/>
            <person name="Moon Y.H."/>
            <person name="Jeong H."/>
            <person name="Choy H.E."/>
        </authorList>
    </citation>
    <scope>NUCLEOTIDE SEQUENCE [LARGE SCALE GENOMIC DNA]</scope>
    <source>
        <strain evidence="4">CMCP6</strain>
    </source>
</reference>
<evidence type="ECO:0000256" key="2">
    <source>
        <dbReference type="SAM" id="SignalP"/>
    </source>
</evidence>
<dbReference type="SUPFAM" id="SSF53850">
    <property type="entry name" value="Periplasmic binding protein-like II"/>
    <property type="match status" value="1"/>
</dbReference>
<dbReference type="Gene3D" id="3.40.190.10">
    <property type="entry name" value="Periplasmic binding protein-like II"/>
    <property type="match status" value="2"/>
</dbReference>
<evidence type="ECO:0000313" key="3">
    <source>
        <dbReference type="EMBL" id="AAO10667.2"/>
    </source>
</evidence>
<organism evidence="3 4">
    <name type="scientific">Vibrio vulnificus (strain CMCP6)</name>
    <dbReference type="NCBI Taxonomy" id="216895"/>
    <lineage>
        <taxon>Bacteria</taxon>
        <taxon>Pseudomonadati</taxon>
        <taxon>Pseudomonadota</taxon>
        <taxon>Gammaproteobacteria</taxon>
        <taxon>Vibrionales</taxon>
        <taxon>Vibrionaceae</taxon>
        <taxon>Vibrio</taxon>
    </lineage>
</organism>
<evidence type="ECO:0000256" key="1">
    <source>
        <dbReference type="ARBA" id="ARBA00010333"/>
    </source>
</evidence>
<reference evidence="3 4" key="2">
    <citation type="journal article" date="2003" name="Infect. Immun.">
        <title>Characterization and pathogenic significance of Vibrio vulnificus antigens preferentially expressed in septicemic patients.</title>
        <authorList>
            <person name="Kim Y.R."/>
            <person name="Lee S.E."/>
            <person name="Kim C.M."/>
            <person name="Kim S.Y."/>
            <person name="Shin E.K."/>
            <person name="Shin D.H."/>
            <person name="Chung S.S."/>
            <person name="Choy H.E."/>
            <person name="Progulske-Fox A."/>
            <person name="Hillman J.D."/>
            <person name="Handfield M."/>
            <person name="Rhee J.H."/>
        </authorList>
    </citation>
    <scope>NUCLEOTIDE SEQUENCE [LARGE SCALE GENOMIC DNA]</scope>
    <source>
        <strain evidence="3 4">CMCP6</strain>
    </source>
</reference>
<dbReference type="AlphaFoldDB" id="A0A3Q0L555"/>
<gene>
    <name evidence="3" type="ordered locus">VV1_2290</name>
</gene>
<name>A0A3Q0L555_VIBVU</name>
<dbReference type="KEGG" id="vvu:VV1_2290"/>
<keyword evidence="2" id="KW-0732">Signal</keyword>
<proteinExistence type="inferred from homology"/>
<comment type="similarity">
    <text evidence="1">Belongs to the bacterial solute-binding protein 3 family.</text>
</comment>
<dbReference type="Proteomes" id="UP000002275">
    <property type="component" value="Chromosome I"/>
</dbReference>
<protein>
    <submittedName>
        <fullName evidence="3">ABC transporter, periplasmic substrate-binding protein-related protein</fullName>
    </submittedName>
</protein>
<feature type="chain" id="PRO_5018293115" evidence="2">
    <location>
        <begin position="23"/>
        <end position="248"/>
    </location>
</feature>
<reference evidence="3 4" key="3">
    <citation type="journal article" date="2011" name="Mol. Syst. Biol.">
        <title>Integrative genome-scale metabolic analysis of Vibrio vulnificus for drug targeting and discovery.</title>
        <authorList>
            <person name="Kim H.U."/>
            <person name="Kim S.Y."/>
            <person name="Jeong H."/>
            <person name="Kim T.Y."/>
            <person name="Kim J.J."/>
            <person name="Choy H.E."/>
            <person name="Yi K.Y."/>
            <person name="Rhee J.H."/>
            <person name="Lee S.Y."/>
        </authorList>
    </citation>
    <scope>NUCLEOTIDE SEQUENCE [LARGE SCALE GENOMIC DNA]</scope>
    <source>
        <strain evidence="3 4">CMCP6</strain>
    </source>
</reference>